<gene>
    <name evidence="2" type="ORF">ACFQ1R_08000</name>
</gene>
<evidence type="ECO:0000313" key="3">
    <source>
        <dbReference type="Proteomes" id="UP001597061"/>
    </source>
</evidence>
<comment type="caution">
    <text evidence="2">The sequence shown here is derived from an EMBL/GenBank/DDBJ whole genome shotgun (WGS) entry which is preliminary data.</text>
</comment>
<feature type="signal peptide" evidence="1">
    <location>
        <begin position="1"/>
        <end position="22"/>
    </location>
</feature>
<accession>A0ABW3JI86</accession>
<protein>
    <submittedName>
        <fullName evidence="2">DUF3826 domain-containing protein</fullName>
    </submittedName>
</protein>
<dbReference type="InterPro" id="IPR024284">
    <property type="entry name" value="DUF3826"/>
</dbReference>
<evidence type="ECO:0000256" key="1">
    <source>
        <dbReference type="SAM" id="SignalP"/>
    </source>
</evidence>
<reference evidence="3" key="1">
    <citation type="journal article" date="2019" name="Int. J. Syst. Evol. Microbiol.">
        <title>The Global Catalogue of Microorganisms (GCM) 10K type strain sequencing project: providing services to taxonomists for standard genome sequencing and annotation.</title>
        <authorList>
            <consortium name="The Broad Institute Genomics Platform"/>
            <consortium name="The Broad Institute Genome Sequencing Center for Infectious Disease"/>
            <person name="Wu L."/>
            <person name="Ma J."/>
        </authorList>
    </citation>
    <scope>NUCLEOTIDE SEQUENCE [LARGE SCALE GENOMIC DNA]</scope>
    <source>
        <strain evidence="3">CCUG 62414</strain>
    </source>
</reference>
<organism evidence="2 3">
    <name type="scientific">Mariniflexile jejuense</name>
    <dbReference type="NCBI Taxonomy" id="1173582"/>
    <lineage>
        <taxon>Bacteria</taxon>
        <taxon>Pseudomonadati</taxon>
        <taxon>Bacteroidota</taxon>
        <taxon>Flavobacteriia</taxon>
        <taxon>Flavobacteriales</taxon>
        <taxon>Flavobacteriaceae</taxon>
        <taxon>Mariniflexile</taxon>
    </lineage>
</organism>
<sequence>MMLKKISLGLVLLVLTLCNLNAQQHLDPEYIKVTNERAAKIVEELKLTDTEKEQTLTNIIGEQYRNLSKLHDGRDAKIEALKKSDLPKEKLESKIEKLKSKTDKSISKLHKKYIIILNKHLTPEKVDAVKDGMTYGVVPKTYFAFQDMLPNLTEAQKKYIYDNLVEAREHAMDAGTSKEKHAWFGKYKGRINNYLSAQGYDLNKESEDWHKRIEEREKAKN</sequence>
<keyword evidence="1" id="KW-0732">Signal</keyword>
<dbReference type="Pfam" id="PF12875">
    <property type="entry name" value="DUF3826"/>
    <property type="match status" value="1"/>
</dbReference>
<evidence type="ECO:0000313" key="2">
    <source>
        <dbReference type="EMBL" id="MFD0990034.1"/>
    </source>
</evidence>
<feature type="chain" id="PRO_5045143181" evidence="1">
    <location>
        <begin position="23"/>
        <end position="221"/>
    </location>
</feature>
<dbReference type="EMBL" id="JBHTJI010000001">
    <property type="protein sequence ID" value="MFD0990034.1"/>
    <property type="molecule type" value="Genomic_DNA"/>
</dbReference>
<keyword evidence="3" id="KW-1185">Reference proteome</keyword>
<name>A0ABW3JI86_9FLAO</name>
<dbReference type="Proteomes" id="UP001597061">
    <property type="component" value="Unassembled WGS sequence"/>
</dbReference>
<dbReference type="RefSeq" id="WP_379925616.1">
    <property type="nucleotide sequence ID" value="NZ_JBHTJI010000001.1"/>
</dbReference>
<proteinExistence type="predicted"/>